<sequence length="337" mass="36254">MDLEDQGNQYEVVIIGAGPAALTAGIFLGRANIRVLIIGRLEASGLADASVVANWPGIPEGIGGRELLERMLMQAKQHGAEFVEEDVVHLESIENSEVVRAHFHAQRKNDLLISGGFLVRTASREDYFAQKLLLAHGANYIKTDLPGEVELVGKGVHYCVLCDGAVYKDKPVIVLGNGNLAAEEALQLAAFTKDITLISHSIKFSINEQYQKLLEEKGVKMQIGKVEGFEKEERGVKLLVRLPEESLPSEETPLADGVFVALGVASSMVFAKKLGLEEKNGFLKVNPDMTTNVPGVWGAGLSRGGVNQAIKSAGEGSVAAVGIIKELKGVVQYMDHT</sequence>
<accession>A0A2H0UKW7</accession>
<dbReference type="Pfam" id="PF07992">
    <property type="entry name" value="Pyr_redox_2"/>
    <property type="match status" value="1"/>
</dbReference>
<dbReference type="PRINTS" id="PR00469">
    <property type="entry name" value="PNDRDTASEII"/>
</dbReference>
<evidence type="ECO:0000313" key="4">
    <source>
        <dbReference type="EMBL" id="PIR87048.1"/>
    </source>
</evidence>
<evidence type="ECO:0000313" key="5">
    <source>
        <dbReference type="Proteomes" id="UP000229526"/>
    </source>
</evidence>
<evidence type="ECO:0000256" key="1">
    <source>
        <dbReference type="ARBA" id="ARBA00022630"/>
    </source>
</evidence>
<evidence type="ECO:0000256" key="2">
    <source>
        <dbReference type="ARBA" id="ARBA00023002"/>
    </source>
</evidence>
<keyword evidence="1" id="KW-0285">Flavoprotein</keyword>
<dbReference type="SUPFAM" id="SSF51905">
    <property type="entry name" value="FAD/NAD(P)-binding domain"/>
    <property type="match status" value="1"/>
</dbReference>
<proteinExistence type="predicted"/>
<dbReference type="EMBL" id="PFBD01000020">
    <property type="protein sequence ID" value="PIR87048.1"/>
    <property type="molecule type" value="Genomic_DNA"/>
</dbReference>
<gene>
    <name evidence="4" type="ORF">COU11_02355</name>
</gene>
<evidence type="ECO:0000259" key="3">
    <source>
        <dbReference type="Pfam" id="PF07992"/>
    </source>
</evidence>
<dbReference type="Proteomes" id="UP000229526">
    <property type="component" value="Unassembled WGS sequence"/>
</dbReference>
<dbReference type="PANTHER" id="PTHR48105">
    <property type="entry name" value="THIOREDOXIN REDUCTASE 1-RELATED-RELATED"/>
    <property type="match status" value="1"/>
</dbReference>
<keyword evidence="2" id="KW-0560">Oxidoreductase</keyword>
<name>A0A2H0UKW7_9BACT</name>
<dbReference type="AlphaFoldDB" id="A0A2H0UKW7"/>
<dbReference type="InterPro" id="IPR050097">
    <property type="entry name" value="Ferredoxin-NADP_redctase_2"/>
</dbReference>
<dbReference type="InterPro" id="IPR023753">
    <property type="entry name" value="FAD/NAD-binding_dom"/>
</dbReference>
<reference evidence="5" key="1">
    <citation type="submission" date="2017-09" db="EMBL/GenBank/DDBJ databases">
        <title>Depth-based differentiation of microbial function through sediment-hosted aquifers and enrichment of novel symbionts in the deep terrestrial subsurface.</title>
        <authorList>
            <person name="Probst A.J."/>
            <person name="Ladd B."/>
            <person name="Jarett J.K."/>
            <person name="Geller-Mcgrath D.E."/>
            <person name="Sieber C.M.K."/>
            <person name="Emerson J.B."/>
            <person name="Anantharaman K."/>
            <person name="Thomas B.C."/>
            <person name="Malmstrom R."/>
            <person name="Stieglmeier M."/>
            <person name="Klingl A."/>
            <person name="Woyke T."/>
            <person name="Ryan C.M."/>
            <person name="Banfield J.F."/>
        </authorList>
    </citation>
    <scope>NUCLEOTIDE SEQUENCE [LARGE SCALE GENOMIC DNA]</scope>
</reference>
<organism evidence="4 5">
    <name type="scientific">Candidatus Harrisonbacteria bacterium CG10_big_fil_rev_8_21_14_0_10_49_15</name>
    <dbReference type="NCBI Taxonomy" id="1974587"/>
    <lineage>
        <taxon>Bacteria</taxon>
        <taxon>Candidatus Harrisoniibacteriota</taxon>
    </lineage>
</organism>
<dbReference type="PRINTS" id="PR00368">
    <property type="entry name" value="FADPNR"/>
</dbReference>
<dbReference type="GO" id="GO:0016491">
    <property type="term" value="F:oxidoreductase activity"/>
    <property type="evidence" value="ECO:0007669"/>
    <property type="project" value="UniProtKB-KW"/>
</dbReference>
<protein>
    <recommendedName>
        <fullName evidence="3">FAD/NAD(P)-binding domain-containing protein</fullName>
    </recommendedName>
</protein>
<feature type="domain" description="FAD/NAD(P)-binding" evidence="3">
    <location>
        <begin position="10"/>
        <end position="314"/>
    </location>
</feature>
<dbReference type="InterPro" id="IPR036188">
    <property type="entry name" value="FAD/NAD-bd_sf"/>
</dbReference>
<comment type="caution">
    <text evidence="4">The sequence shown here is derived from an EMBL/GenBank/DDBJ whole genome shotgun (WGS) entry which is preliminary data.</text>
</comment>
<dbReference type="Gene3D" id="3.50.50.60">
    <property type="entry name" value="FAD/NAD(P)-binding domain"/>
    <property type="match status" value="2"/>
</dbReference>